<name>A0A8S5M8C9_9CAUD</name>
<accession>A0A8S5M8C9</accession>
<evidence type="ECO:0000313" key="1">
    <source>
        <dbReference type="EMBL" id="DAD78549.1"/>
    </source>
</evidence>
<proteinExistence type="predicted"/>
<organism evidence="1">
    <name type="scientific">Caudovirales sp. ctCiv1</name>
    <dbReference type="NCBI Taxonomy" id="2826769"/>
    <lineage>
        <taxon>Viruses</taxon>
        <taxon>Duplodnaviria</taxon>
        <taxon>Heunggongvirae</taxon>
        <taxon>Uroviricota</taxon>
        <taxon>Caudoviricetes</taxon>
    </lineage>
</organism>
<sequence length="52" mass="6227">MNTYNNCMVLIVNRRKTRAEMLDNMDLFKLNNRLTSEQYTQLIDKMDEVGLE</sequence>
<dbReference type="EMBL" id="BK014846">
    <property type="protein sequence ID" value="DAD78549.1"/>
    <property type="molecule type" value="Genomic_DNA"/>
</dbReference>
<protein>
    <submittedName>
        <fullName evidence="1">Uncharacterized protein</fullName>
    </submittedName>
</protein>
<reference evidence="1" key="1">
    <citation type="journal article" date="2021" name="Proc. Natl. Acad. Sci. U.S.A.">
        <title>A Catalog of Tens of Thousands of Viruses from Human Metagenomes Reveals Hidden Associations with Chronic Diseases.</title>
        <authorList>
            <person name="Tisza M.J."/>
            <person name="Buck C.B."/>
        </authorList>
    </citation>
    <scope>NUCLEOTIDE SEQUENCE</scope>
    <source>
        <strain evidence="1">CtCiv1</strain>
    </source>
</reference>